<dbReference type="EMBL" id="KN125376">
    <property type="protein sequence ID" value="KFO18534.1"/>
    <property type="molecule type" value="Genomic_DNA"/>
</dbReference>
<evidence type="ECO:0000313" key="2">
    <source>
        <dbReference type="Proteomes" id="UP000028990"/>
    </source>
</evidence>
<accession>A0A091CJ44</accession>
<reference evidence="1 2" key="1">
    <citation type="submission" date="2013-11" db="EMBL/GenBank/DDBJ databases">
        <title>The Damaraland mole rat (Fukomys damarensis) genome and evolution of African mole rats.</title>
        <authorList>
            <person name="Gladyshev V.N."/>
            <person name="Fang X."/>
        </authorList>
    </citation>
    <scope>NUCLEOTIDE SEQUENCE [LARGE SCALE GENOMIC DNA]</scope>
    <source>
        <tissue evidence="1">Liver</tissue>
    </source>
</reference>
<name>A0A091CJ44_FUKDA</name>
<sequence length="167" mass="17467">MTQTQIPAIGGHGCGAHESHHVGCGSPLLSSIPDHLWSTSHSKASEHYGTHGHEDGGGWSNKASIHGGAGFPGVHLCVARGNTVMQRGETPKNEHWLLCAPDVCAAAQRVHGEPLDLLKWSTSLELTRALGGDELLIAGSRGFQVPLAIVLLVAILCCSSSGLEEQS</sequence>
<gene>
    <name evidence="1" type="ORF">H920_20077</name>
</gene>
<organism evidence="1 2">
    <name type="scientific">Fukomys damarensis</name>
    <name type="common">Damaraland mole rat</name>
    <name type="synonym">Cryptomys damarensis</name>
    <dbReference type="NCBI Taxonomy" id="885580"/>
    <lineage>
        <taxon>Eukaryota</taxon>
        <taxon>Metazoa</taxon>
        <taxon>Chordata</taxon>
        <taxon>Craniata</taxon>
        <taxon>Vertebrata</taxon>
        <taxon>Euteleostomi</taxon>
        <taxon>Mammalia</taxon>
        <taxon>Eutheria</taxon>
        <taxon>Euarchontoglires</taxon>
        <taxon>Glires</taxon>
        <taxon>Rodentia</taxon>
        <taxon>Hystricomorpha</taxon>
        <taxon>Bathyergidae</taxon>
        <taxon>Fukomys</taxon>
    </lineage>
</organism>
<protein>
    <submittedName>
        <fullName evidence="1">Uncharacterized protein</fullName>
    </submittedName>
</protein>
<keyword evidence="2" id="KW-1185">Reference proteome</keyword>
<dbReference type="AlphaFoldDB" id="A0A091CJ44"/>
<evidence type="ECO:0000313" key="1">
    <source>
        <dbReference type="EMBL" id="KFO18534.1"/>
    </source>
</evidence>
<proteinExistence type="predicted"/>
<dbReference type="Proteomes" id="UP000028990">
    <property type="component" value="Unassembled WGS sequence"/>
</dbReference>